<reference evidence="5" key="1">
    <citation type="submission" date="2022-07" db="EMBL/GenBank/DDBJ databases">
        <title>Phylogenomic reconstructions and comparative analyses of Kickxellomycotina fungi.</title>
        <authorList>
            <person name="Reynolds N.K."/>
            <person name="Stajich J.E."/>
            <person name="Barry K."/>
            <person name="Grigoriev I.V."/>
            <person name="Crous P."/>
            <person name="Smith M.E."/>
        </authorList>
    </citation>
    <scope>NUCLEOTIDE SEQUENCE</scope>
    <source>
        <strain evidence="5">NBRC 105414</strain>
    </source>
</reference>
<organism evidence="5 6">
    <name type="scientific">Coemansia javaensis</name>
    <dbReference type="NCBI Taxonomy" id="2761396"/>
    <lineage>
        <taxon>Eukaryota</taxon>
        <taxon>Fungi</taxon>
        <taxon>Fungi incertae sedis</taxon>
        <taxon>Zoopagomycota</taxon>
        <taxon>Kickxellomycotina</taxon>
        <taxon>Kickxellomycetes</taxon>
        <taxon>Kickxellales</taxon>
        <taxon>Kickxellaceae</taxon>
        <taxon>Coemansia</taxon>
    </lineage>
</organism>
<dbReference type="GO" id="GO:0005856">
    <property type="term" value="C:cytoskeleton"/>
    <property type="evidence" value="ECO:0007669"/>
    <property type="project" value="InterPro"/>
</dbReference>
<dbReference type="PROSITE" id="PS50238">
    <property type="entry name" value="RHOGAP"/>
    <property type="match status" value="1"/>
</dbReference>
<feature type="region of interest" description="Disordered" evidence="1">
    <location>
        <begin position="296"/>
        <end position="320"/>
    </location>
</feature>
<dbReference type="InterPro" id="IPR001202">
    <property type="entry name" value="WW_dom"/>
</dbReference>
<comment type="caution">
    <text evidence="5">The sequence shown here is derived from an EMBL/GenBank/DDBJ whole genome shotgun (WGS) entry which is preliminary data.</text>
</comment>
<dbReference type="SMART" id="SM00139">
    <property type="entry name" value="MyTH4"/>
    <property type="match status" value="1"/>
</dbReference>
<proteinExistence type="predicted"/>
<feature type="domain" description="MyTH4" evidence="4">
    <location>
        <begin position="374"/>
        <end position="525"/>
    </location>
</feature>
<dbReference type="PANTHER" id="PTHR45876">
    <property type="entry name" value="FI04035P"/>
    <property type="match status" value="1"/>
</dbReference>
<dbReference type="PROSITE" id="PS50020">
    <property type="entry name" value="WW_DOMAIN_2"/>
    <property type="match status" value="1"/>
</dbReference>
<dbReference type="InterPro" id="IPR008936">
    <property type="entry name" value="Rho_GTPase_activation_prot"/>
</dbReference>
<keyword evidence="6" id="KW-1185">Reference proteome</keyword>
<dbReference type="GO" id="GO:0005737">
    <property type="term" value="C:cytoplasm"/>
    <property type="evidence" value="ECO:0007669"/>
    <property type="project" value="TreeGrafter"/>
</dbReference>
<dbReference type="Pfam" id="PF00620">
    <property type="entry name" value="RhoGAP"/>
    <property type="match status" value="1"/>
</dbReference>
<dbReference type="PROSITE" id="PS51016">
    <property type="entry name" value="MYTH4"/>
    <property type="match status" value="1"/>
</dbReference>
<dbReference type="CDD" id="cd00201">
    <property type="entry name" value="WW"/>
    <property type="match status" value="1"/>
</dbReference>
<evidence type="ECO:0000313" key="5">
    <source>
        <dbReference type="EMBL" id="KAJ2781428.1"/>
    </source>
</evidence>
<feature type="region of interest" description="Disordered" evidence="1">
    <location>
        <begin position="209"/>
        <end position="238"/>
    </location>
</feature>
<dbReference type="OrthoDB" id="437889at2759"/>
<sequence length="730" mass="76451">MDSDAPPAEWLELFDPQTERVVYANVVSCTAARDPNGEWWELADDETGVPYYYNSTTGATEWDPPPGATIVPFHALLTSSVGKRLSLAVSNRGSVAFCSGTPDPLVRRASRASMRSTDGRVSRKGSLARTTPCSPDPGAGVGLPLPPDADRPQAASLATTVERTQYHSGAEHAWRARPAAVAAAASAGRAQTSPIADAHARLESGARYANPDADAATSSGGGGGARRGGPAQRHSQSETALEALREAMAADDDIGGGDGGGDMAAYADEARDLFDETGVGALPLMRSAGGVPASATAETFRRSEQGTATVGRAGAAGGRPESAVMLHSGRNRSMPSMRGDARAYGMRAFANTQFAAQKRGFLRRRVPLDEMVSYTPDALARPLLNLPRELLRDAARAFGVIQRFMGNAGATAAAAASAEQRFDDVLWLANRGIAAPLLRDEVYCQLAKQVTGNPSPAAAARGWALMGALLYAFAPSALLLPHLDAFAQAAPAPALGRFLRLQLARARRTAARATAMTAPELRLVLTVPTRPPVFGATLDEIMAVPALVGPAGVPLVLEHLTAQITRLGGERTEGLFRVPADADAVAMARLRIEAGILDAPPAGDPNVPASLLKEWLRDLADPLIPDALYDACVAAPAAAAPAAVLARMPPASLRVVEFLLAFLARLLRPAVQARTKMDASNLALVFGPSLLRNPASDLRDAFAATSAEQRFVLALLEHASRRHTPGGASF</sequence>
<dbReference type="AlphaFoldDB" id="A0A9W8HDI6"/>
<dbReference type="SMART" id="SM00324">
    <property type="entry name" value="RhoGAP"/>
    <property type="match status" value="1"/>
</dbReference>
<dbReference type="InterPro" id="IPR000857">
    <property type="entry name" value="MyTH4_dom"/>
</dbReference>
<dbReference type="GO" id="GO:0007165">
    <property type="term" value="P:signal transduction"/>
    <property type="evidence" value="ECO:0007669"/>
    <property type="project" value="InterPro"/>
</dbReference>
<dbReference type="EMBL" id="JANBUL010000105">
    <property type="protein sequence ID" value="KAJ2781428.1"/>
    <property type="molecule type" value="Genomic_DNA"/>
</dbReference>
<dbReference type="Gene3D" id="2.20.70.10">
    <property type="match status" value="1"/>
</dbReference>
<dbReference type="GO" id="GO:0005096">
    <property type="term" value="F:GTPase activator activity"/>
    <property type="evidence" value="ECO:0007669"/>
    <property type="project" value="TreeGrafter"/>
</dbReference>
<dbReference type="Gene3D" id="1.10.555.10">
    <property type="entry name" value="Rho GTPase activation protein"/>
    <property type="match status" value="1"/>
</dbReference>
<dbReference type="SUPFAM" id="SSF48350">
    <property type="entry name" value="GTPase activation domain, GAP"/>
    <property type="match status" value="1"/>
</dbReference>
<dbReference type="InterPro" id="IPR036020">
    <property type="entry name" value="WW_dom_sf"/>
</dbReference>
<dbReference type="Pfam" id="PF00784">
    <property type="entry name" value="MyTH4"/>
    <property type="match status" value="1"/>
</dbReference>
<dbReference type="PANTHER" id="PTHR45876:SF8">
    <property type="entry name" value="FI04035P"/>
    <property type="match status" value="1"/>
</dbReference>
<evidence type="ECO:0000259" key="2">
    <source>
        <dbReference type="PROSITE" id="PS50020"/>
    </source>
</evidence>
<feature type="domain" description="Rho-GAP" evidence="3">
    <location>
        <begin position="536"/>
        <end position="723"/>
    </location>
</feature>
<evidence type="ECO:0000313" key="6">
    <source>
        <dbReference type="Proteomes" id="UP001140217"/>
    </source>
</evidence>
<feature type="region of interest" description="Disordered" evidence="1">
    <location>
        <begin position="108"/>
        <end position="152"/>
    </location>
</feature>
<dbReference type="Gene3D" id="1.25.40.530">
    <property type="entry name" value="MyTH4 domain"/>
    <property type="match status" value="1"/>
</dbReference>
<dbReference type="InterPro" id="IPR000198">
    <property type="entry name" value="RhoGAP_dom"/>
</dbReference>
<dbReference type="Proteomes" id="UP001140217">
    <property type="component" value="Unassembled WGS sequence"/>
</dbReference>
<protein>
    <submittedName>
        <fullName evidence="5">Uncharacterized protein</fullName>
    </submittedName>
</protein>
<dbReference type="SUPFAM" id="SSF51045">
    <property type="entry name" value="WW domain"/>
    <property type="match status" value="1"/>
</dbReference>
<gene>
    <name evidence="5" type="ORF">H4R18_002905</name>
</gene>
<evidence type="ECO:0000259" key="4">
    <source>
        <dbReference type="PROSITE" id="PS51016"/>
    </source>
</evidence>
<dbReference type="InterPro" id="IPR038185">
    <property type="entry name" value="MyTH4_dom_sf"/>
</dbReference>
<accession>A0A9W8HDI6</accession>
<evidence type="ECO:0000256" key="1">
    <source>
        <dbReference type="SAM" id="MobiDB-lite"/>
    </source>
</evidence>
<evidence type="ECO:0000259" key="3">
    <source>
        <dbReference type="PROSITE" id="PS50238"/>
    </source>
</evidence>
<feature type="domain" description="WW" evidence="2">
    <location>
        <begin position="34"/>
        <end position="67"/>
    </location>
</feature>
<name>A0A9W8HDI6_9FUNG</name>